<name>A0A1Y2KA22_9PROT</name>
<dbReference type="Proteomes" id="UP000194003">
    <property type="component" value="Unassembled WGS sequence"/>
</dbReference>
<gene>
    <name evidence="1" type="ORF">MAIT1_02774</name>
</gene>
<proteinExistence type="predicted"/>
<keyword evidence="2" id="KW-1185">Reference proteome</keyword>
<dbReference type="EMBL" id="LVJN01000004">
    <property type="protein sequence ID" value="OSM08622.1"/>
    <property type="molecule type" value="Genomic_DNA"/>
</dbReference>
<organism evidence="1 2">
    <name type="scientific">Magnetofaba australis IT-1</name>
    <dbReference type="NCBI Taxonomy" id="1434232"/>
    <lineage>
        <taxon>Bacteria</taxon>
        <taxon>Pseudomonadati</taxon>
        <taxon>Pseudomonadota</taxon>
        <taxon>Magnetococcia</taxon>
        <taxon>Magnetococcales</taxon>
        <taxon>Magnetococcaceae</taxon>
        <taxon>Magnetofaba</taxon>
    </lineage>
</organism>
<evidence type="ECO:0000313" key="2">
    <source>
        <dbReference type="Proteomes" id="UP000194003"/>
    </source>
</evidence>
<evidence type="ECO:0000313" key="1">
    <source>
        <dbReference type="EMBL" id="OSM08622.1"/>
    </source>
</evidence>
<dbReference type="AlphaFoldDB" id="A0A1Y2KA22"/>
<comment type="caution">
    <text evidence="1">The sequence shown here is derived from an EMBL/GenBank/DDBJ whole genome shotgun (WGS) entry which is preliminary data.</text>
</comment>
<accession>A0A1Y2KA22</accession>
<protein>
    <submittedName>
        <fullName evidence="1">Uncharacterized protein</fullName>
    </submittedName>
</protein>
<sequence length="203" mass="22350">MLVLIPLGLAAGLGVGLGVGIFNRVRRKSLGPSDLSKQEPANLELVDGGAEIISEDFADPEQVILATEEIPLDNRCGSSALVSEHEFTRSANVNFEWERGRDIADSIQGELLNLVETKAALHIKRKLGIHIGGQVRRSVRLRFNVSAGDFVRYRIVWLQEQRRGVFLVPHGKRMIEAPYLVTYGLHHSVESLPGASKEPPSEP</sequence>
<dbReference type="STRING" id="1434232.MAIT1_02774"/>
<reference evidence="1 2" key="1">
    <citation type="journal article" date="2016" name="BMC Genomics">
        <title>Combined genomic and structural analyses of a cultured magnetotactic bacterium reveals its niche adaptation to a dynamic environment.</title>
        <authorList>
            <person name="Araujo A.C."/>
            <person name="Morillo V."/>
            <person name="Cypriano J."/>
            <person name="Teixeira L.C."/>
            <person name="Leao P."/>
            <person name="Lyra S."/>
            <person name="Almeida L.G."/>
            <person name="Bazylinski D.A."/>
            <person name="Vasconcellos A.T."/>
            <person name="Abreu F."/>
            <person name="Lins U."/>
        </authorList>
    </citation>
    <scope>NUCLEOTIDE SEQUENCE [LARGE SCALE GENOMIC DNA]</scope>
    <source>
        <strain evidence="1 2">IT-1</strain>
    </source>
</reference>